<proteinExistence type="predicted"/>
<accession>A0A9P7YT13</accession>
<gene>
    <name evidence="1" type="ORF">BJ875DRAFT_243257</name>
</gene>
<dbReference type="Proteomes" id="UP000824998">
    <property type="component" value="Unassembled WGS sequence"/>
</dbReference>
<keyword evidence="2" id="KW-1185">Reference proteome</keyword>
<comment type="caution">
    <text evidence="1">The sequence shown here is derived from an EMBL/GenBank/DDBJ whole genome shotgun (WGS) entry which is preliminary data.</text>
</comment>
<reference evidence="1" key="1">
    <citation type="journal article" date="2021" name="IMA Fungus">
        <title>Genomic characterization of three marine fungi, including Emericellopsis atlantica sp. nov. with signatures of a generalist lifestyle and marine biomass degradation.</title>
        <authorList>
            <person name="Hagestad O.C."/>
            <person name="Hou L."/>
            <person name="Andersen J.H."/>
            <person name="Hansen E.H."/>
            <person name="Altermark B."/>
            <person name="Li C."/>
            <person name="Kuhnert E."/>
            <person name="Cox R.J."/>
            <person name="Crous P.W."/>
            <person name="Spatafora J.W."/>
            <person name="Lail K."/>
            <person name="Amirebrahimi M."/>
            <person name="Lipzen A."/>
            <person name="Pangilinan J."/>
            <person name="Andreopoulos W."/>
            <person name="Hayes R.D."/>
            <person name="Ng V."/>
            <person name="Grigoriev I.V."/>
            <person name="Jackson S.A."/>
            <person name="Sutton T.D.S."/>
            <person name="Dobson A.D.W."/>
            <person name="Rama T."/>
        </authorList>
    </citation>
    <scope>NUCLEOTIDE SEQUENCE</scope>
    <source>
        <strain evidence="1">TRa018bII</strain>
    </source>
</reference>
<organism evidence="1 2">
    <name type="scientific">Amylocarpus encephaloides</name>
    <dbReference type="NCBI Taxonomy" id="45428"/>
    <lineage>
        <taxon>Eukaryota</taxon>
        <taxon>Fungi</taxon>
        <taxon>Dikarya</taxon>
        <taxon>Ascomycota</taxon>
        <taxon>Pezizomycotina</taxon>
        <taxon>Leotiomycetes</taxon>
        <taxon>Helotiales</taxon>
        <taxon>Helotiales incertae sedis</taxon>
        <taxon>Amylocarpus</taxon>
    </lineage>
</organism>
<protein>
    <submittedName>
        <fullName evidence="1">Uncharacterized protein</fullName>
    </submittedName>
</protein>
<evidence type="ECO:0000313" key="2">
    <source>
        <dbReference type="Proteomes" id="UP000824998"/>
    </source>
</evidence>
<dbReference type="EMBL" id="MU251361">
    <property type="protein sequence ID" value="KAG9239111.1"/>
    <property type="molecule type" value="Genomic_DNA"/>
</dbReference>
<evidence type="ECO:0000313" key="1">
    <source>
        <dbReference type="EMBL" id="KAG9239111.1"/>
    </source>
</evidence>
<name>A0A9P7YT13_9HELO</name>
<dbReference type="AlphaFoldDB" id="A0A9P7YT13"/>
<sequence>MVFFGLSLYSTASKWALDTFLSFSLVFHIQGISTTKYRQKCPKYSLHHLLEVVFFAIILVEQKVPPLHFTTNYTKQHGHTAAYPITQTPSISKWTKIAIQIIVCPPNTLKLFRARGQFQAWILDLQRPMFQPLIARCSSLSITTSSQQGKSR</sequence>